<gene>
    <name evidence="3" type="ORF">GM418_12120</name>
</gene>
<name>A0A6I6JN77_9BACT</name>
<evidence type="ECO:0000256" key="1">
    <source>
        <dbReference type="ARBA" id="ARBA00022723"/>
    </source>
</evidence>
<evidence type="ECO:0000313" key="4">
    <source>
        <dbReference type="Proteomes" id="UP000428260"/>
    </source>
</evidence>
<dbReference type="AlphaFoldDB" id="A0A6I6JN77"/>
<accession>A0A6I6JN77</accession>
<evidence type="ECO:0000313" key="3">
    <source>
        <dbReference type="EMBL" id="QGY44375.1"/>
    </source>
</evidence>
<dbReference type="GO" id="GO:0046872">
    <property type="term" value="F:metal ion binding"/>
    <property type="evidence" value="ECO:0007669"/>
    <property type="project" value="UniProtKB-KW"/>
</dbReference>
<keyword evidence="4" id="KW-1185">Reference proteome</keyword>
<protein>
    <submittedName>
        <fullName evidence="3">Cupin domain-containing protein</fullName>
    </submittedName>
</protein>
<dbReference type="EMBL" id="CP046401">
    <property type="protein sequence ID" value="QGY44375.1"/>
    <property type="molecule type" value="Genomic_DNA"/>
</dbReference>
<feature type="domain" description="Cupin type-2" evidence="2">
    <location>
        <begin position="188"/>
        <end position="253"/>
    </location>
</feature>
<keyword evidence="1" id="KW-0479">Metal-binding</keyword>
<dbReference type="InterPro" id="IPR014710">
    <property type="entry name" value="RmlC-like_jellyroll"/>
</dbReference>
<dbReference type="RefSeq" id="WP_158866458.1">
    <property type="nucleotide sequence ID" value="NZ_CP046401.1"/>
</dbReference>
<dbReference type="SUPFAM" id="SSF51182">
    <property type="entry name" value="RmlC-like cupins"/>
    <property type="match status" value="1"/>
</dbReference>
<dbReference type="InterPro" id="IPR011051">
    <property type="entry name" value="RmlC_Cupin_sf"/>
</dbReference>
<evidence type="ECO:0000259" key="2">
    <source>
        <dbReference type="Pfam" id="PF07883"/>
    </source>
</evidence>
<reference evidence="3 4" key="1">
    <citation type="submission" date="2019-11" db="EMBL/GenBank/DDBJ databases">
        <authorList>
            <person name="Zheng R.K."/>
            <person name="Sun C.M."/>
        </authorList>
    </citation>
    <scope>NUCLEOTIDE SEQUENCE [LARGE SCALE GENOMIC DNA]</scope>
    <source>
        <strain evidence="3 4">WC007</strain>
    </source>
</reference>
<dbReference type="Gene3D" id="2.60.120.10">
    <property type="entry name" value="Jelly Rolls"/>
    <property type="match status" value="2"/>
</dbReference>
<dbReference type="Pfam" id="PF07883">
    <property type="entry name" value="Cupin_2"/>
    <property type="match status" value="2"/>
</dbReference>
<dbReference type="InterPro" id="IPR051610">
    <property type="entry name" value="GPI/OXD"/>
</dbReference>
<dbReference type="CDD" id="cd02209">
    <property type="entry name" value="cupin_XRE_C"/>
    <property type="match status" value="1"/>
</dbReference>
<sequence length="259" mass="28922">MKTLILFLPFIFLGNTFQTMPEEKLSTKVYDWNALETEKTNSGERRQILEGKTNALDYLEIHVTTLDPGNAPHASHVHTDMEELIIVKEGKIEQKIEGVKKILGPGSVILALPGDEHGIRNAGDTQASYYIIRWKTDLQVAKNQTKQNGGSAFYNWDEITFQTTGKGGKRQIMDRETSLLSNLEMHVTTLNEGVTSHAEHVHSNEEIILIIKGEAEESIAGTPHRMGPGSLVLLTDEVPHGIRNAGKGQCEYFAFKWVK</sequence>
<dbReference type="KEGG" id="mcos:GM418_12120"/>
<organism evidence="3 4">
    <name type="scientific">Maribellus comscasis</name>
    <dbReference type="NCBI Taxonomy" id="2681766"/>
    <lineage>
        <taxon>Bacteria</taxon>
        <taxon>Pseudomonadati</taxon>
        <taxon>Bacteroidota</taxon>
        <taxon>Bacteroidia</taxon>
        <taxon>Marinilabiliales</taxon>
        <taxon>Prolixibacteraceae</taxon>
        <taxon>Maribellus</taxon>
    </lineage>
</organism>
<dbReference type="PANTHER" id="PTHR35848">
    <property type="entry name" value="OXALATE-BINDING PROTEIN"/>
    <property type="match status" value="1"/>
</dbReference>
<proteinExistence type="predicted"/>
<feature type="domain" description="Cupin type-2" evidence="2">
    <location>
        <begin position="63"/>
        <end position="132"/>
    </location>
</feature>
<dbReference type="Proteomes" id="UP000428260">
    <property type="component" value="Chromosome"/>
</dbReference>
<dbReference type="InterPro" id="IPR013096">
    <property type="entry name" value="Cupin_2"/>
</dbReference>
<dbReference type="CDD" id="cd02208">
    <property type="entry name" value="cupin_RmlC-like"/>
    <property type="match status" value="1"/>
</dbReference>